<reference evidence="2 3" key="1">
    <citation type="submission" date="2021-05" db="EMBL/GenBank/DDBJ databases">
        <title>Genome Assembly of Synthetic Allotetraploid Brassica napus Reveals Homoeologous Exchanges between Subgenomes.</title>
        <authorList>
            <person name="Davis J.T."/>
        </authorList>
    </citation>
    <scope>NUCLEOTIDE SEQUENCE [LARGE SCALE GENOMIC DNA]</scope>
    <source>
        <strain evidence="3">cv. Da-Ae</strain>
        <tissue evidence="2">Seedling</tissue>
    </source>
</reference>
<evidence type="ECO:0008006" key="4">
    <source>
        <dbReference type="Google" id="ProtNLM"/>
    </source>
</evidence>
<dbReference type="Proteomes" id="UP000824890">
    <property type="component" value="Unassembled WGS sequence"/>
</dbReference>
<gene>
    <name evidence="2" type="ORF">HID58_051474</name>
</gene>
<protein>
    <recommendedName>
        <fullName evidence="4">Transmembrane protein</fullName>
    </recommendedName>
</protein>
<name>A0ABQ8AAE6_BRANA</name>
<sequence>MSEYNGSRNYHNVVPHPIFLDAGEAFGRRRRVLCSTSCSLPSAASYIVVFSLCVIVIFNIAIPSVLSVATTSGRCLSSPSSDFGSGNLWNSDSPLLGRSSPRSVLYSPPKASMKTSLFEDSLRWAHVPTPQPHRTSTAPDELVTGNHVFPLSYCRIDHVPWWVMYSSLLLQTVSTVSPFDPSLVGPFIDSNAGSSEDGFVSSPSRPVVSTQGSDEYNRLPVGVPSSSRGGVRGPSFPSDLNLIFWASSSIWAFPDVLGLNLNISYIVKCLHHQCSIRQFPPTYSSILVFSVPKTIMYSERKISSTILPSRSPNSVITGSIEIHLVSRINIVGGRADISGRYPKVFSCGLLPRFPPYVSISSFIVSNSIMELEMMLDPSRSPYVSLKMLSTMYKIQIIFSEITDGDTVVCLLDYLSSSSCTSVQTHSLGCINVVYDYSKLVGAFNSGIKVKIIQGFLHIEQASPTNIISSNNDFTSARTSRQCNDFFKEITHALFVSSLSFSRIGEFLRKYLTSSTSPSYFGIKRINSTTLSDDTKHGGTVENINFGSLFFL</sequence>
<evidence type="ECO:0000313" key="2">
    <source>
        <dbReference type="EMBL" id="KAH0889045.1"/>
    </source>
</evidence>
<accession>A0ABQ8AAE6</accession>
<keyword evidence="1" id="KW-0812">Transmembrane</keyword>
<keyword evidence="3" id="KW-1185">Reference proteome</keyword>
<proteinExistence type="predicted"/>
<evidence type="ECO:0000256" key="1">
    <source>
        <dbReference type="SAM" id="Phobius"/>
    </source>
</evidence>
<keyword evidence="1" id="KW-1133">Transmembrane helix</keyword>
<dbReference type="EMBL" id="JAGKQM010000013">
    <property type="protein sequence ID" value="KAH0889045.1"/>
    <property type="molecule type" value="Genomic_DNA"/>
</dbReference>
<keyword evidence="1" id="KW-0472">Membrane</keyword>
<organism evidence="2 3">
    <name type="scientific">Brassica napus</name>
    <name type="common">Rape</name>
    <dbReference type="NCBI Taxonomy" id="3708"/>
    <lineage>
        <taxon>Eukaryota</taxon>
        <taxon>Viridiplantae</taxon>
        <taxon>Streptophyta</taxon>
        <taxon>Embryophyta</taxon>
        <taxon>Tracheophyta</taxon>
        <taxon>Spermatophyta</taxon>
        <taxon>Magnoliopsida</taxon>
        <taxon>eudicotyledons</taxon>
        <taxon>Gunneridae</taxon>
        <taxon>Pentapetalae</taxon>
        <taxon>rosids</taxon>
        <taxon>malvids</taxon>
        <taxon>Brassicales</taxon>
        <taxon>Brassicaceae</taxon>
        <taxon>Brassiceae</taxon>
        <taxon>Brassica</taxon>
    </lineage>
</organism>
<comment type="caution">
    <text evidence="2">The sequence shown here is derived from an EMBL/GenBank/DDBJ whole genome shotgun (WGS) entry which is preliminary data.</text>
</comment>
<feature type="transmembrane region" description="Helical" evidence="1">
    <location>
        <begin position="38"/>
        <end position="62"/>
    </location>
</feature>
<evidence type="ECO:0000313" key="3">
    <source>
        <dbReference type="Proteomes" id="UP000824890"/>
    </source>
</evidence>